<dbReference type="Proteomes" id="UP001432222">
    <property type="component" value="Chromosome"/>
</dbReference>
<keyword evidence="2" id="KW-1185">Reference proteome</keyword>
<sequence length="95" mass="10100">MDLSGCGSRRASPLNPGIVHKRGKWKIMVLISERVPALSPDSAGPSGIVRKDCPGFFGAHFEVGREFIPARPGIDQGPAVEEFPVTVLRSFPGSG</sequence>
<proteinExistence type="predicted"/>
<dbReference type="EMBL" id="CP108110">
    <property type="protein sequence ID" value="WUQ81692.1"/>
    <property type="molecule type" value="Genomic_DNA"/>
</dbReference>
<reference evidence="1" key="1">
    <citation type="submission" date="2022-10" db="EMBL/GenBank/DDBJ databases">
        <title>The complete genomes of actinobacterial strains from the NBC collection.</title>
        <authorList>
            <person name="Joergensen T.S."/>
            <person name="Alvarez Arevalo M."/>
            <person name="Sterndorff E.B."/>
            <person name="Faurdal D."/>
            <person name="Vuksanovic O."/>
            <person name="Mourched A.-S."/>
            <person name="Charusanti P."/>
            <person name="Shaw S."/>
            <person name="Blin K."/>
            <person name="Weber T."/>
        </authorList>
    </citation>
    <scope>NUCLEOTIDE SEQUENCE</scope>
    <source>
        <strain evidence="1">NBC_00222</strain>
    </source>
</reference>
<gene>
    <name evidence="1" type="ORF">OHA16_01160</name>
</gene>
<accession>A0ABZ1TVI1</accession>
<name>A0ABZ1TVI1_9ACTN</name>
<protein>
    <submittedName>
        <fullName evidence="1">Uncharacterized protein</fullName>
    </submittedName>
</protein>
<organism evidence="1 2">
    <name type="scientific">Kitasatospora purpeofusca</name>
    <dbReference type="NCBI Taxonomy" id="67352"/>
    <lineage>
        <taxon>Bacteria</taxon>
        <taxon>Bacillati</taxon>
        <taxon>Actinomycetota</taxon>
        <taxon>Actinomycetes</taxon>
        <taxon>Kitasatosporales</taxon>
        <taxon>Streptomycetaceae</taxon>
        <taxon>Kitasatospora</taxon>
    </lineage>
</organism>
<dbReference type="RefSeq" id="WP_328952767.1">
    <property type="nucleotide sequence ID" value="NZ_CP108110.1"/>
</dbReference>
<evidence type="ECO:0000313" key="2">
    <source>
        <dbReference type="Proteomes" id="UP001432222"/>
    </source>
</evidence>
<evidence type="ECO:0000313" key="1">
    <source>
        <dbReference type="EMBL" id="WUQ81692.1"/>
    </source>
</evidence>